<comment type="caution">
    <text evidence="1">The sequence shown here is derived from an EMBL/GenBank/DDBJ whole genome shotgun (WGS) entry which is preliminary data.</text>
</comment>
<dbReference type="RefSeq" id="WP_380685975.1">
    <property type="nucleotide sequence ID" value="NZ_JBHRSS010000001.1"/>
</dbReference>
<organism evidence="1 2">
    <name type="scientific">Salinisphaera aquimarina</name>
    <dbReference type="NCBI Taxonomy" id="2094031"/>
    <lineage>
        <taxon>Bacteria</taxon>
        <taxon>Pseudomonadati</taxon>
        <taxon>Pseudomonadota</taxon>
        <taxon>Gammaproteobacteria</taxon>
        <taxon>Salinisphaerales</taxon>
        <taxon>Salinisphaeraceae</taxon>
        <taxon>Salinisphaera</taxon>
    </lineage>
</organism>
<proteinExistence type="predicted"/>
<evidence type="ECO:0000313" key="1">
    <source>
        <dbReference type="EMBL" id="MFC3102680.1"/>
    </source>
</evidence>
<dbReference type="Proteomes" id="UP001595462">
    <property type="component" value="Unassembled WGS sequence"/>
</dbReference>
<sequence>MLKLLETLKDSAESTFDSAASRVENVHRLIGGYVGDQARRVRGRGKPAPERDADENRANIYDVIRGVNREIGEFGTDLFEIIDDARARRHAEKRADSDEGDGR</sequence>
<accession>A0ABV7EJ22</accession>
<dbReference type="EMBL" id="JBHRSS010000001">
    <property type="protein sequence ID" value="MFC3102680.1"/>
    <property type="molecule type" value="Genomic_DNA"/>
</dbReference>
<evidence type="ECO:0000313" key="2">
    <source>
        <dbReference type="Proteomes" id="UP001595462"/>
    </source>
</evidence>
<name>A0ABV7EJ22_9GAMM</name>
<gene>
    <name evidence="1" type="ORF">ACFOSU_02110</name>
</gene>
<keyword evidence="2" id="KW-1185">Reference proteome</keyword>
<reference evidence="2" key="1">
    <citation type="journal article" date="2019" name="Int. J. Syst. Evol. Microbiol.">
        <title>The Global Catalogue of Microorganisms (GCM) 10K type strain sequencing project: providing services to taxonomists for standard genome sequencing and annotation.</title>
        <authorList>
            <consortium name="The Broad Institute Genomics Platform"/>
            <consortium name="The Broad Institute Genome Sequencing Center for Infectious Disease"/>
            <person name="Wu L."/>
            <person name="Ma J."/>
        </authorList>
    </citation>
    <scope>NUCLEOTIDE SEQUENCE [LARGE SCALE GENOMIC DNA]</scope>
    <source>
        <strain evidence="2">KCTC 52640</strain>
    </source>
</reference>
<protein>
    <submittedName>
        <fullName evidence="1">Uncharacterized protein</fullName>
    </submittedName>
</protein>